<gene>
    <name evidence="1" type="ORF">O6H91_07G070000</name>
</gene>
<dbReference type="Proteomes" id="UP001162992">
    <property type="component" value="Chromosome 7"/>
</dbReference>
<evidence type="ECO:0000313" key="1">
    <source>
        <dbReference type="EMBL" id="KAJ7549798.1"/>
    </source>
</evidence>
<sequence>MAAPVRCTFMDTVSCLGGNTTNNNGFTSTSPIMGGSQLRCFSKLQPAASVLRLPLKKHWLCISPSRHSPRNLLLRQEDRLAPVCFSTSAGVETKWERWAPLVDNAKFGTKGSCFHTSSAGGVVSSVGRNFICLSGDGSAEDGELTDERAANGVKTSNFEDETQLTKKNGYFVWRILERWHVPWDLSVTLLGMFAWLISFLLTGLTVALSSAYLGIGQGALLDLEKQALYILANQILETALGLGTIFAIVKRYKPLSPDLFVYDWSDPLDIQRGWLLWGAIGILFAGAGIALASTVTSMLLGEPPTREEGDALLQLLPIIGASPTSTASLIVVTGVLAPLLEETVFRGFLLTSLSKWMPTPAAIFLSSSAFAIAHLTPGEFPQLFALGVLLGFTYSQTRNLLTPMLVHSVWNSGVIILLTFLRLQGYNIRELI</sequence>
<organism evidence="1 2">
    <name type="scientific">Diphasiastrum complanatum</name>
    <name type="common">Issler's clubmoss</name>
    <name type="synonym">Lycopodium complanatum</name>
    <dbReference type="NCBI Taxonomy" id="34168"/>
    <lineage>
        <taxon>Eukaryota</taxon>
        <taxon>Viridiplantae</taxon>
        <taxon>Streptophyta</taxon>
        <taxon>Embryophyta</taxon>
        <taxon>Tracheophyta</taxon>
        <taxon>Lycopodiopsida</taxon>
        <taxon>Lycopodiales</taxon>
        <taxon>Lycopodiaceae</taxon>
        <taxon>Lycopodioideae</taxon>
        <taxon>Diphasiastrum</taxon>
    </lineage>
</organism>
<reference evidence="2" key="1">
    <citation type="journal article" date="2024" name="Proc. Natl. Acad. Sci. U.S.A.">
        <title>Extraordinary preservation of gene collinearity over three hundred million years revealed in homosporous lycophytes.</title>
        <authorList>
            <person name="Li C."/>
            <person name="Wickell D."/>
            <person name="Kuo L.Y."/>
            <person name="Chen X."/>
            <person name="Nie B."/>
            <person name="Liao X."/>
            <person name="Peng D."/>
            <person name="Ji J."/>
            <person name="Jenkins J."/>
            <person name="Williams M."/>
            <person name="Shu S."/>
            <person name="Plott C."/>
            <person name="Barry K."/>
            <person name="Rajasekar S."/>
            <person name="Grimwood J."/>
            <person name="Han X."/>
            <person name="Sun S."/>
            <person name="Hou Z."/>
            <person name="He W."/>
            <person name="Dai G."/>
            <person name="Sun C."/>
            <person name="Schmutz J."/>
            <person name="Leebens-Mack J.H."/>
            <person name="Li F.W."/>
            <person name="Wang L."/>
        </authorList>
    </citation>
    <scope>NUCLEOTIDE SEQUENCE [LARGE SCALE GENOMIC DNA]</scope>
    <source>
        <strain evidence="2">cv. PW_Plant_1</strain>
    </source>
</reference>
<evidence type="ECO:0000313" key="2">
    <source>
        <dbReference type="Proteomes" id="UP001162992"/>
    </source>
</evidence>
<proteinExistence type="predicted"/>
<name>A0ACC2D6D4_DIPCM</name>
<accession>A0ACC2D6D4</accession>
<protein>
    <submittedName>
        <fullName evidence="1">Uncharacterized protein</fullName>
    </submittedName>
</protein>
<keyword evidence="2" id="KW-1185">Reference proteome</keyword>
<comment type="caution">
    <text evidence="1">The sequence shown here is derived from an EMBL/GenBank/DDBJ whole genome shotgun (WGS) entry which is preliminary data.</text>
</comment>
<dbReference type="EMBL" id="CM055098">
    <property type="protein sequence ID" value="KAJ7549798.1"/>
    <property type="molecule type" value="Genomic_DNA"/>
</dbReference>